<evidence type="ECO:0000259" key="2">
    <source>
        <dbReference type="Pfam" id="PF01035"/>
    </source>
</evidence>
<dbReference type="RefSeq" id="WP_344802886.1">
    <property type="nucleotide sequence ID" value="NZ_BAABBO010000001.1"/>
</dbReference>
<proteinExistence type="predicted"/>
<evidence type="ECO:0000256" key="1">
    <source>
        <dbReference type="ARBA" id="ARBA00022763"/>
    </source>
</evidence>
<keyword evidence="4" id="KW-1185">Reference proteome</keyword>
<dbReference type="InterPro" id="IPR036388">
    <property type="entry name" value="WH-like_DNA-bd_sf"/>
</dbReference>
<dbReference type="PANTHER" id="PTHR42942">
    <property type="entry name" value="6-O-METHYLGUANINE DNA METHYLTRANSFERASE"/>
    <property type="match status" value="1"/>
</dbReference>
<reference evidence="4" key="1">
    <citation type="journal article" date="2019" name="Int. J. Syst. Evol. Microbiol.">
        <title>The Global Catalogue of Microorganisms (GCM) 10K type strain sequencing project: providing services to taxonomists for standard genome sequencing and annotation.</title>
        <authorList>
            <consortium name="The Broad Institute Genomics Platform"/>
            <consortium name="The Broad Institute Genome Sequencing Center for Infectious Disease"/>
            <person name="Wu L."/>
            <person name="Ma J."/>
        </authorList>
    </citation>
    <scope>NUCLEOTIDE SEQUENCE [LARGE SCALE GENOMIC DNA]</scope>
    <source>
        <strain evidence="4">JCM 17555</strain>
    </source>
</reference>
<evidence type="ECO:0000313" key="4">
    <source>
        <dbReference type="Proteomes" id="UP001501337"/>
    </source>
</evidence>
<dbReference type="InterPro" id="IPR052520">
    <property type="entry name" value="ATL_DNA_repair"/>
</dbReference>
<evidence type="ECO:0000313" key="3">
    <source>
        <dbReference type="EMBL" id="GAA3948567.1"/>
    </source>
</evidence>
<comment type="caution">
    <text evidence="3">The sequence shown here is derived from an EMBL/GenBank/DDBJ whole genome shotgun (WGS) entry which is preliminary data.</text>
</comment>
<dbReference type="Proteomes" id="UP001501337">
    <property type="component" value="Unassembled WGS sequence"/>
</dbReference>
<dbReference type="CDD" id="cd06445">
    <property type="entry name" value="ATase"/>
    <property type="match status" value="1"/>
</dbReference>
<accession>A0ABP7NJM6</accession>
<gene>
    <name evidence="3" type="ORF">GCM10022278_04720</name>
</gene>
<feature type="domain" description="Methylated-DNA-[protein]-cysteine S-methyltransferase DNA binding" evidence="2">
    <location>
        <begin position="10"/>
        <end position="87"/>
    </location>
</feature>
<protein>
    <submittedName>
        <fullName evidence="3">DNA base-flipping protein</fullName>
    </submittedName>
</protein>
<dbReference type="SUPFAM" id="SSF46767">
    <property type="entry name" value="Methylated DNA-protein cysteine methyltransferase, C-terminal domain"/>
    <property type="match status" value="1"/>
</dbReference>
<keyword evidence="1" id="KW-0227">DNA damage</keyword>
<dbReference type="InterPro" id="IPR014048">
    <property type="entry name" value="MethylDNA_cys_MeTrfase_DNA-bd"/>
</dbReference>
<organism evidence="3 4">
    <name type="scientific">Allohahella marinimesophila</name>
    <dbReference type="NCBI Taxonomy" id="1054972"/>
    <lineage>
        <taxon>Bacteria</taxon>
        <taxon>Pseudomonadati</taxon>
        <taxon>Pseudomonadota</taxon>
        <taxon>Gammaproteobacteria</taxon>
        <taxon>Oceanospirillales</taxon>
        <taxon>Hahellaceae</taxon>
        <taxon>Allohahella</taxon>
    </lineage>
</organism>
<dbReference type="PANTHER" id="PTHR42942:SF1">
    <property type="entry name" value="ALKYLTRANSFERASE-LIKE PROTEIN 1"/>
    <property type="match status" value="1"/>
</dbReference>
<sequence>MASGSEDERRQAIFATVMAIPPGRVCSYGEVARLSQQPGLARFVGRILGEVDGLPWFRVVRAGGQIAFAQETQKYHEQVSRLVAEGVEIKNGRVQDWKQRYWQGY</sequence>
<dbReference type="InterPro" id="IPR036217">
    <property type="entry name" value="MethylDNA_cys_MeTrfase_DNAb"/>
</dbReference>
<name>A0ABP7NJM6_9GAMM</name>
<dbReference type="Gene3D" id="1.10.10.10">
    <property type="entry name" value="Winged helix-like DNA-binding domain superfamily/Winged helix DNA-binding domain"/>
    <property type="match status" value="1"/>
</dbReference>
<dbReference type="Pfam" id="PF01035">
    <property type="entry name" value="DNA_binding_1"/>
    <property type="match status" value="1"/>
</dbReference>
<dbReference type="EMBL" id="BAABBO010000001">
    <property type="protein sequence ID" value="GAA3948567.1"/>
    <property type="molecule type" value="Genomic_DNA"/>
</dbReference>